<proteinExistence type="predicted"/>
<dbReference type="Gene3D" id="2.40.160.50">
    <property type="entry name" value="membrane protein fhac: a member of the omp85/tpsb transporter family"/>
    <property type="match status" value="1"/>
</dbReference>
<reference evidence="8 10" key="2">
    <citation type="submission" date="2018-07" db="EMBL/GenBank/DDBJ databases">
        <title>Complete genome of the Arcobacter trophiarum type strain LMG 25534.</title>
        <authorList>
            <person name="Miller W.G."/>
            <person name="Yee E."/>
        </authorList>
    </citation>
    <scope>NUCLEOTIDE SEQUENCE [LARGE SCALE GENOMIC DNA]</scope>
    <source>
        <strain evidence="8 10">LMG 25534</strain>
    </source>
</reference>
<comment type="subcellular location">
    <subcellularLocation>
        <location evidence="1">Membrane</location>
    </subcellularLocation>
</comment>
<evidence type="ECO:0000256" key="4">
    <source>
        <dbReference type="ARBA" id="ARBA00023136"/>
    </source>
</evidence>
<dbReference type="EMBL" id="CP031367">
    <property type="protein sequence ID" value="AXK49407.1"/>
    <property type="molecule type" value="Genomic_DNA"/>
</dbReference>
<dbReference type="GO" id="GO:0019867">
    <property type="term" value="C:outer membrane"/>
    <property type="evidence" value="ECO:0007669"/>
    <property type="project" value="InterPro"/>
</dbReference>
<dbReference type="InterPro" id="IPR039910">
    <property type="entry name" value="D15-like"/>
</dbReference>
<protein>
    <submittedName>
        <fullName evidence="8">Autotransporter secretion outer membrane protein TamA</fullName>
    </submittedName>
</protein>
<feature type="domain" description="POTRA" evidence="7">
    <location>
        <begin position="181"/>
        <end position="253"/>
    </location>
</feature>
<evidence type="ECO:0000256" key="5">
    <source>
        <dbReference type="ARBA" id="ARBA00023237"/>
    </source>
</evidence>
<keyword evidence="5" id="KW-0998">Cell outer membrane</keyword>
<keyword evidence="11" id="KW-1185">Reference proteome</keyword>
<evidence type="ECO:0000313" key="9">
    <source>
        <dbReference type="EMBL" id="RXJ91982.1"/>
    </source>
</evidence>
<dbReference type="InterPro" id="IPR000184">
    <property type="entry name" value="Bac_surfAg_D15"/>
</dbReference>
<name>A0AAD0QK24_9BACT</name>
<evidence type="ECO:0000259" key="7">
    <source>
        <dbReference type="Pfam" id="PF07244"/>
    </source>
</evidence>
<feature type="domain" description="Bacterial surface antigen (D15)" evidence="6">
    <location>
        <begin position="280"/>
        <end position="562"/>
    </location>
</feature>
<sequence length="562" mass="65615">MKVFLFFLFLTINCFANEIKKIEYIGDIDLVLGDFSKSNLDTICGFSYDEFYKIWKKNPTFIKKDIENCSEQLKEYLDSLGFYKATVNYEIKDNNAKIEIIKNEPIKVNSIEVEDEYKRFVSFKKDEVFISSKFTESKKDIRKHLNENGYSKADINAKAYINLDEYRVDLIYKITKNKLQYFGDINIKNSANISQELLQKHIEFKKGQIYNSKLLDKTYENLYNFGIYKTIIVEPDFESNSEFIPININLEEGFFKENMFGFGYDTDKKFRFKAQHKNDNFLGDLKQFTLGTKVNSEGFELYNNIFDPYFIKGNISLNNDVSYEDMDYTSYSQKKLQDRLTLSKEIYNLPNSVGFLAEHSTIKSDLKEYESGTYLLNSLFYEIKLDRRDDSLNPKDGYFLSFYIEDGSKFLGSEYDYLKTVTDLRYIKTFDKLTASLKTKIGTLDRDLPIFKHFFAGGAYSNRGYAYEKVGLKDSDDNPYGGLSMIDSSLEFEYNIYKNVGLVTFFDSTMLSMETNKFNDKFYNSFGFGARYYTPIGPFRVDFGFPQDDGGFVFHIGIGQVF</sequence>
<evidence type="ECO:0000256" key="1">
    <source>
        <dbReference type="ARBA" id="ARBA00004370"/>
    </source>
</evidence>
<organism evidence="8 10">
    <name type="scientific">Aliarcobacter trophiarum LMG 25534</name>
    <dbReference type="NCBI Taxonomy" id="1032241"/>
    <lineage>
        <taxon>Bacteria</taxon>
        <taxon>Pseudomonadati</taxon>
        <taxon>Campylobacterota</taxon>
        <taxon>Epsilonproteobacteria</taxon>
        <taxon>Campylobacterales</taxon>
        <taxon>Arcobacteraceae</taxon>
        <taxon>Aliarcobacter</taxon>
    </lineage>
</organism>
<feature type="domain" description="POTRA" evidence="7">
    <location>
        <begin position="114"/>
        <end position="176"/>
    </location>
</feature>
<dbReference type="Proteomes" id="UP000289132">
    <property type="component" value="Unassembled WGS sequence"/>
</dbReference>
<evidence type="ECO:0000313" key="10">
    <source>
        <dbReference type="Proteomes" id="UP000254504"/>
    </source>
</evidence>
<dbReference type="PANTHER" id="PTHR12815:SF47">
    <property type="entry name" value="TRANSLOCATION AND ASSEMBLY MODULE SUBUNIT TAMA"/>
    <property type="match status" value="1"/>
</dbReference>
<accession>A0AAD0QK24</accession>
<dbReference type="InterPro" id="IPR010827">
    <property type="entry name" value="BamA/TamA_POTRA"/>
</dbReference>
<gene>
    <name evidence="8" type="ORF">ATR_1578</name>
    <name evidence="9" type="ORF">CRU87_04900</name>
</gene>
<dbReference type="Pfam" id="PF07244">
    <property type="entry name" value="POTRA"/>
    <property type="match status" value="2"/>
</dbReference>
<keyword evidence="3" id="KW-0732">Signal</keyword>
<keyword evidence="2" id="KW-0812">Transmembrane</keyword>
<dbReference type="RefSeq" id="WP_115428880.1">
    <property type="nucleotide sequence ID" value="NZ_CP031367.1"/>
</dbReference>
<dbReference type="KEGG" id="atp:ATR_1578"/>
<evidence type="ECO:0000313" key="11">
    <source>
        <dbReference type="Proteomes" id="UP000289132"/>
    </source>
</evidence>
<dbReference type="EMBL" id="PDKD01000006">
    <property type="protein sequence ID" value="RXJ91982.1"/>
    <property type="molecule type" value="Genomic_DNA"/>
</dbReference>
<keyword evidence="4" id="KW-0472">Membrane</keyword>
<reference evidence="9 11" key="1">
    <citation type="submission" date="2017-10" db="EMBL/GenBank/DDBJ databases">
        <title>Genomics of the genus Arcobacter.</title>
        <authorList>
            <person name="Perez-Cataluna A."/>
            <person name="Figueras M.J."/>
        </authorList>
    </citation>
    <scope>NUCLEOTIDE SEQUENCE [LARGE SCALE GENOMIC DNA]</scope>
    <source>
        <strain evidence="9 11">LMG 25534</strain>
    </source>
</reference>
<evidence type="ECO:0000256" key="3">
    <source>
        <dbReference type="ARBA" id="ARBA00022729"/>
    </source>
</evidence>
<evidence type="ECO:0000259" key="6">
    <source>
        <dbReference type="Pfam" id="PF01103"/>
    </source>
</evidence>
<dbReference type="AlphaFoldDB" id="A0AAD0QK24"/>
<evidence type="ECO:0000256" key="2">
    <source>
        <dbReference type="ARBA" id="ARBA00022692"/>
    </source>
</evidence>
<evidence type="ECO:0000313" key="8">
    <source>
        <dbReference type="EMBL" id="AXK49407.1"/>
    </source>
</evidence>
<dbReference type="Proteomes" id="UP000254504">
    <property type="component" value="Chromosome"/>
</dbReference>
<dbReference type="Pfam" id="PF01103">
    <property type="entry name" value="Omp85"/>
    <property type="match status" value="1"/>
</dbReference>
<dbReference type="PANTHER" id="PTHR12815">
    <property type="entry name" value="SORTING AND ASSEMBLY MACHINERY SAMM50 PROTEIN FAMILY MEMBER"/>
    <property type="match status" value="1"/>
</dbReference>
<dbReference type="Gene3D" id="3.10.20.310">
    <property type="entry name" value="membrane protein fhac"/>
    <property type="match status" value="2"/>
</dbReference>